<dbReference type="AlphaFoldDB" id="A0ABD2Z0U2"/>
<gene>
    <name evidence="1" type="ORF">ACH5RR_025688</name>
</gene>
<name>A0ABD2Z0U2_9GENT</name>
<comment type="caution">
    <text evidence="1">The sequence shown here is derived from an EMBL/GenBank/DDBJ whole genome shotgun (WGS) entry which is preliminary data.</text>
</comment>
<proteinExistence type="predicted"/>
<evidence type="ECO:0000313" key="2">
    <source>
        <dbReference type="Proteomes" id="UP001630127"/>
    </source>
</evidence>
<dbReference type="EMBL" id="JBJUIK010000011">
    <property type="protein sequence ID" value="KAL3512971.1"/>
    <property type="molecule type" value="Genomic_DNA"/>
</dbReference>
<accession>A0ABD2Z0U2</accession>
<keyword evidence="2" id="KW-1185">Reference proteome</keyword>
<organism evidence="1 2">
    <name type="scientific">Cinchona calisaya</name>
    <dbReference type="NCBI Taxonomy" id="153742"/>
    <lineage>
        <taxon>Eukaryota</taxon>
        <taxon>Viridiplantae</taxon>
        <taxon>Streptophyta</taxon>
        <taxon>Embryophyta</taxon>
        <taxon>Tracheophyta</taxon>
        <taxon>Spermatophyta</taxon>
        <taxon>Magnoliopsida</taxon>
        <taxon>eudicotyledons</taxon>
        <taxon>Gunneridae</taxon>
        <taxon>Pentapetalae</taxon>
        <taxon>asterids</taxon>
        <taxon>lamiids</taxon>
        <taxon>Gentianales</taxon>
        <taxon>Rubiaceae</taxon>
        <taxon>Cinchonoideae</taxon>
        <taxon>Cinchoneae</taxon>
        <taxon>Cinchona</taxon>
    </lineage>
</organism>
<evidence type="ECO:0000313" key="1">
    <source>
        <dbReference type="EMBL" id="KAL3512971.1"/>
    </source>
</evidence>
<protein>
    <submittedName>
        <fullName evidence="1">Uncharacterized protein</fullName>
    </submittedName>
</protein>
<reference evidence="1 2" key="1">
    <citation type="submission" date="2024-11" db="EMBL/GenBank/DDBJ databases">
        <title>A near-complete genome assembly of Cinchona calisaya.</title>
        <authorList>
            <person name="Lian D.C."/>
            <person name="Zhao X.W."/>
            <person name="Wei L."/>
        </authorList>
    </citation>
    <scope>NUCLEOTIDE SEQUENCE [LARGE SCALE GENOMIC DNA]</scope>
    <source>
        <tissue evidence="1">Nenye</tissue>
    </source>
</reference>
<dbReference type="Proteomes" id="UP001630127">
    <property type="component" value="Unassembled WGS sequence"/>
</dbReference>
<sequence length="112" mass="12251">MPAAGLKGRRDGAFEKTNRTIHTVVRDVGFTAGSHKFPAVCVEREIPVNVADTIQNLATDLNFAVATDLKSKGFEVVPHEIKRTPLLILISRGTPMLMGKNPHQFNSIEAKT</sequence>